<keyword evidence="3" id="KW-1185">Reference proteome</keyword>
<dbReference type="EMBL" id="QEFC01002103">
    <property type="protein sequence ID" value="KAE9454592.1"/>
    <property type="molecule type" value="Genomic_DNA"/>
</dbReference>
<dbReference type="Gene3D" id="3.30.420.10">
    <property type="entry name" value="Ribonuclease H-like superfamily/Ribonuclease H"/>
    <property type="match status" value="1"/>
</dbReference>
<evidence type="ECO:0000313" key="3">
    <source>
        <dbReference type="Proteomes" id="UP000428333"/>
    </source>
</evidence>
<dbReference type="SUPFAM" id="SSF53098">
    <property type="entry name" value="Ribonuclease H-like"/>
    <property type="match status" value="1"/>
</dbReference>
<evidence type="ECO:0000259" key="1">
    <source>
        <dbReference type="PROSITE" id="PS50879"/>
    </source>
</evidence>
<dbReference type="InterPro" id="IPR012337">
    <property type="entry name" value="RNaseH-like_sf"/>
</dbReference>
<dbReference type="FunFam" id="3.30.420.10:FF:000076">
    <property type="entry name" value="RBR-type E3 ubiquitin transferase"/>
    <property type="match status" value="1"/>
</dbReference>
<dbReference type="InterPro" id="IPR037056">
    <property type="entry name" value="RNase_H1_N_sf"/>
</dbReference>
<dbReference type="Proteomes" id="UP000428333">
    <property type="component" value="Linkage Group LG08"/>
</dbReference>
<dbReference type="InterPro" id="IPR002156">
    <property type="entry name" value="RNaseH_domain"/>
</dbReference>
<dbReference type="PANTHER" id="PTHR46387">
    <property type="entry name" value="POLYNUCLEOTIDYL TRANSFERASE, RIBONUCLEASE H-LIKE SUPERFAMILY PROTEIN"/>
    <property type="match status" value="1"/>
</dbReference>
<dbReference type="GO" id="GO:0003676">
    <property type="term" value="F:nucleic acid binding"/>
    <property type="evidence" value="ECO:0007669"/>
    <property type="project" value="InterPro"/>
</dbReference>
<dbReference type="Gene3D" id="3.40.970.10">
    <property type="entry name" value="Ribonuclease H1, N-terminal domain"/>
    <property type="match status" value="1"/>
</dbReference>
<reference evidence="2 3" key="1">
    <citation type="journal article" date="2019" name="Genome Biol. Evol.">
        <title>The Rhododendron genome and chromosomal organization provide insight into shared whole-genome duplications across the heath family (Ericaceae).</title>
        <authorList>
            <person name="Soza V.L."/>
            <person name="Lindsley D."/>
            <person name="Waalkes A."/>
            <person name="Ramage E."/>
            <person name="Patwardhan R.P."/>
            <person name="Burton J.N."/>
            <person name="Adey A."/>
            <person name="Kumar A."/>
            <person name="Qiu R."/>
            <person name="Shendure J."/>
            <person name="Hall B."/>
        </authorList>
    </citation>
    <scope>NUCLEOTIDE SEQUENCE [LARGE SCALE GENOMIC DNA]</scope>
    <source>
        <strain evidence="2">RSF 1966-606</strain>
    </source>
</reference>
<gene>
    <name evidence="2" type="ORF">C3L33_13509</name>
</gene>
<name>A0A6A4LAU2_9ERIC</name>
<dbReference type="AlphaFoldDB" id="A0A6A4LAU2"/>
<protein>
    <recommendedName>
        <fullName evidence="1">RNase H type-1 domain-containing protein</fullName>
    </recommendedName>
</protein>
<proteinExistence type="predicted"/>
<accession>A0A6A4LAU2</accession>
<dbReference type="InterPro" id="IPR036397">
    <property type="entry name" value="RNaseH_sf"/>
</dbReference>
<sequence length="371" mass="40442">MNCLFRACSAAILSRTGDFVGRSSCCGFSVPTWTTRLNYVGIKTVKLELLLTRLRAQCYSTGKGGGSKSRSKKLDPIPVMEQEKDAFFVVRKGDIVGVYKSLSDCQAQVGSSICDPPVSVYKGYCMPRDTEEYILSCGLKNALYSIKAADLKEDLFGPLMPCLFQQPSSFRGETPGKDVGKKRSQGLLGAEMWEATGLPSFSDEPLRKNIKLEPGVMTRVQSSGRSCIIEFDGASKGNPGQAGAGAVLRADDGSMICRLREGLGIATNNAAEYRALILGMKYALMKGFTNIRVLGDSKLVCMQIQGLWKVRHQNMSHLYEEARKLKDRFLSFEIKHVLRDLNSAADAEANHAACLADSTVSADGQVEEIDG</sequence>
<evidence type="ECO:0000313" key="2">
    <source>
        <dbReference type="EMBL" id="KAE9454592.1"/>
    </source>
</evidence>
<organism evidence="2 3">
    <name type="scientific">Rhododendron williamsianum</name>
    <dbReference type="NCBI Taxonomy" id="262921"/>
    <lineage>
        <taxon>Eukaryota</taxon>
        <taxon>Viridiplantae</taxon>
        <taxon>Streptophyta</taxon>
        <taxon>Embryophyta</taxon>
        <taxon>Tracheophyta</taxon>
        <taxon>Spermatophyta</taxon>
        <taxon>Magnoliopsida</taxon>
        <taxon>eudicotyledons</taxon>
        <taxon>Gunneridae</taxon>
        <taxon>Pentapetalae</taxon>
        <taxon>asterids</taxon>
        <taxon>Ericales</taxon>
        <taxon>Ericaceae</taxon>
        <taxon>Ericoideae</taxon>
        <taxon>Rhodoreae</taxon>
        <taxon>Rhododendron</taxon>
    </lineage>
</organism>
<dbReference type="OrthoDB" id="2016287at2759"/>
<dbReference type="PROSITE" id="PS50879">
    <property type="entry name" value="RNASE_H_1"/>
    <property type="match status" value="1"/>
</dbReference>
<feature type="non-terminal residue" evidence="2">
    <location>
        <position position="1"/>
    </location>
</feature>
<feature type="domain" description="RNase H type-1" evidence="1">
    <location>
        <begin position="223"/>
        <end position="354"/>
    </location>
</feature>
<dbReference type="Pfam" id="PF13456">
    <property type="entry name" value="RVT_3"/>
    <property type="match status" value="1"/>
</dbReference>
<dbReference type="CDD" id="cd09279">
    <property type="entry name" value="RNase_HI_like"/>
    <property type="match status" value="1"/>
</dbReference>
<dbReference type="GO" id="GO:0004523">
    <property type="term" value="F:RNA-DNA hybrid ribonuclease activity"/>
    <property type="evidence" value="ECO:0007669"/>
    <property type="project" value="InterPro"/>
</dbReference>
<comment type="caution">
    <text evidence="2">The sequence shown here is derived from an EMBL/GenBank/DDBJ whole genome shotgun (WGS) entry which is preliminary data.</text>
</comment>
<dbReference type="PANTHER" id="PTHR46387:SF2">
    <property type="entry name" value="RIBONUCLEASE HI"/>
    <property type="match status" value="1"/>
</dbReference>